<evidence type="ECO:0000313" key="1">
    <source>
        <dbReference type="EMBL" id="KAI4329025.1"/>
    </source>
</evidence>
<gene>
    <name evidence="1" type="ORF">L6164_021332</name>
</gene>
<name>A0ACB9MYP7_BAUVA</name>
<evidence type="ECO:0000313" key="2">
    <source>
        <dbReference type="Proteomes" id="UP000828941"/>
    </source>
</evidence>
<dbReference type="Proteomes" id="UP000828941">
    <property type="component" value="Chromosome 8"/>
</dbReference>
<comment type="caution">
    <text evidence="1">The sequence shown here is derived from an EMBL/GenBank/DDBJ whole genome shotgun (WGS) entry which is preliminary data.</text>
</comment>
<organism evidence="1 2">
    <name type="scientific">Bauhinia variegata</name>
    <name type="common">Purple orchid tree</name>
    <name type="synonym">Phanera variegata</name>
    <dbReference type="NCBI Taxonomy" id="167791"/>
    <lineage>
        <taxon>Eukaryota</taxon>
        <taxon>Viridiplantae</taxon>
        <taxon>Streptophyta</taxon>
        <taxon>Embryophyta</taxon>
        <taxon>Tracheophyta</taxon>
        <taxon>Spermatophyta</taxon>
        <taxon>Magnoliopsida</taxon>
        <taxon>eudicotyledons</taxon>
        <taxon>Gunneridae</taxon>
        <taxon>Pentapetalae</taxon>
        <taxon>rosids</taxon>
        <taxon>fabids</taxon>
        <taxon>Fabales</taxon>
        <taxon>Fabaceae</taxon>
        <taxon>Cercidoideae</taxon>
        <taxon>Cercideae</taxon>
        <taxon>Bauhiniinae</taxon>
        <taxon>Bauhinia</taxon>
    </lineage>
</organism>
<keyword evidence="2" id="KW-1185">Reference proteome</keyword>
<proteinExistence type="predicted"/>
<sequence>MQSEIGSFLNPLGWTSWIPNVDPADTIFYAEYQNTGPGSDVTGRVKWAGYKPTLTVDEATKFTVESLIQGSVWLPLADSSMHYDSKL</sequence>
<dbReference type="EMBL" id="CM039433">
    <property type="protein sequence ID" value="KAI4329025.1"/>
    <property type="molecule type" value="Genomic_DNA"/>
</dbReference>
<reference evidence="1 2" key="1">
    <citation type="journal article" date="2022" name="DNA Res.">
        <title>Chromosomal-level genome assembly of the orchid tree Bauhinia variegata (Leguminosae; Cercidoideae) supports the allotetraploid origin hypothesis of Bauhinia.</title>
        <authorList>
            <person name="Zhong Y."/>
            <person name="Chen Y."/>
            <person name="Zheng D."/>
            <person name="Pang J."/>
            <person name="Liu Y."/>
            <person name="Luo S."/>
            <person name="Meng S."/>
            <person name="Qian L."/>
            <person name="Wei D."/>
            <person name="Dai S."/>
            <person name="Zhou R."/>
        </authorList>
    </citation>
    <scope>NUCLEOTIDE SEQUENCE [LARGE SCALE GENOMIC DNA]</scope>
    <source>
        <strain evidence="1">BV-YZ2020</strain>
    </source>
</reference>
<accession>A0ACB9MYP7</accession>
<protein>
    <submittedName>
        <fullName evidence="1">Uncharacterized protein</fullName>
    </submittedName>
</protein>